<gene>
    <name evidence="9" type="ORF">Zmor_013720</name>
</gene>
<proteinExistence type="inferred from homology"/>
<reference evidence="9" key="1">
    <citation type="journal article" date="2023" name="G3 (Bethesda)">
        <title>Whole genome assemblies of Zophobas morio and Tenebrio molitor.</title>
        <authorList>
            <person name="Kaur S."/>
            <person name="Stinson S.A."/>
            <person name="diCenzo G.C."/>
        </authorList>
    </citation>
    <scope>NUCLEOTIDE SEQUENCE</scope>
    <source>
        <strain evidence="9">QUZm001</strain>
    </source>
</reference>
<comment type="caution">
    <text evidence="9">The sequence shown here is derived from an EMBL/GenBank/DDBJ whole genome shotgun (WGS) entry which is preliminary data.</text>
</comment>
<evidence type="ECO:0008006" key="11">
    <source>
        <dbReference type="Google" id="ProtNLM"/>
    </source>
</evidence>
<evidence type="ECO:0000256" key="3">
    <source>
        <dbReference type="ARBA" id="ARBA00022475"/>
    </source>
</evidence>
<organism evidence="9 10">
    <name type="scientific">Zophobas morio</name>
    <dbReference type="NCBI Taxonomy" id="2755281"/>
    <lineage>
        <taxon>Eukaryota</taxon>
        <taxon>Metazoa</taxon>
        <taxon>Ecdysozoa</taxon>
        <taxon>Arthropoda</taxon>
        <taxon>Hexapoda</taxon>
        <taxon>Insecta</taxon>
        <taxon>Pterygota</taxon>
        <taxon>Neoptera</taxon>
        <taxon>Endopterygota</taxon>
        <taxon>Coleoptera</taxon>
        <taxon>Polyphaga</taxon>
        <taxon>Cucujiformia</taxon>
        <taxon>Tenebrionidae</taxon>
        <taxon>Zophobas</taxon>
    </lineage>
</organism>
<dbReference type="PANTHER" id="PTHR21421:SF29">
    <property type="entry name" value="GUSTATORY RECEPTOR 5A FOR TREHALOSE-RELATED"/>
    <property type="match status" value="1"/>
</dbReference>
<keyword evidence="6 8" id="KW-0472">Membrane</keyword>
<protein>
    <recommendedName>
        <fullName evidence="11">Gustatory receptor</fullName>
    </recommendedName>
</protein>
<sequence>MSTAYVVRVKQFTTKLEILLRAQAKNPLIWKQMRGEYYRVYNLCCLLNDKLSYIILVSYGTNLYFILVQLFGTLRPNIGVIRKTYYYISLVLLVLRLVCVTLYGASVNSESKKVLPLLFSVSSKAYNKEVDRLIDQVIKNRIVISVKNFFKITKTLILQLAGAVVTYELVLIQFNSQLLNVDDEQQENNYSNNTCE</sequence>
<evidence type="ECO:0000256" key="7">
    <source>
        <dbReference type="ARBA" id="ARBA00023170"/>
    </source>
</evidence>
<evidence type="ECO:0000313" key="10">
    <source>
        <dbReference type="Proteomes" id="UP001168821"/>
    </source>
</evidence>
<dbReference type="GO" id="GO:0050916">
    <property type="term" value="P:sensory perception of sweet taste"/>
    <property type="evidence" value="ECO:0007669"/>
    <property type="project" value="UniProtKB-ARBA"/>
</dbReference>
<keyword evidence="10" id="KW-1185">Reference proteome</keyword>
<dbReference type="EMBL" id="JALNTZ010000004">
    <property type="protein sequence ID" value="KAJ3654541.1"/>
    <property type="molecule type" value="Genomic_DNA"/>
</dbReference>
<feature type="transmembrane region" description="Helical" evidence="8">
    <location>
        <begin position="51"/>
        <end position="72"/>
    </location>
</feature>
<dbReference type="Proteomes" id="UP001168821">
    <property type="component" value="Unassembled WGS sequence"/>
</dbReference>
<evidence type="ECO:0000256" key="5">
    <source>
        <dbReference type="ARBA" id="ARBA00022989"/>
    </source>
</evidence>
<dbReference type="GO" id="GO:0008527">
    <property type="term" value="F:taste receptor activity"/>
    <property type="evidence" value="ECO:0007669"/>
    <property type="project" value="InterPro"/>
</dbReference>
<evidence type="ECO:0000256" key="1">
    <source>
        <dbReference type="ARBA" id="ARBA00004651"/>
    </source>
</evidence>
<feature type="transmembrane region" description="Helical" evidence="8">
    <location>
        <begin position="84"/>
        <end position="105"/>
    </location>
</feature>
<evidence type="ECO:0000256" key="6">
    <source>
        <dbReference type="ARBA" id="ARBA00023136"/>
    </source>
</evidence>
<evidence type="ECO:0000256" key="4">
    <source>
        <dbReference type="ARBA" id="ARBA00022692"/>
    </source>
</evidence>
<dbReference type="InterPro" id="IPR009318">
    <property type="entry name" value="Gustatory_rcpt"/>
</dbReference>
<keyword evidence="5 8" id="KW-1133">Transmembrane helix</keyword>
<dbReference type="Pfam" id="PF06151">
    <property type="entry name" value="Trehalose_recp"/>
    <property type="match status" value="1"/>
</dbReference>
<keyword evidence="7" id="KW-0675">Receptor</keyword>
<evidence type="ECO:0000256" key="8">
    <source>
        <dbReference type="SAM" id="Phobius"/>
    </source>
</evidence>
<accession>A0AA38IG04</accession>
<name>A0AA38IG04_9CUCU</name>
<comment type="subcellular location">
    <subcellularLocation>
        <location evidence="1">Cell membrane</location>
        <topology evidence="1">Multi-pass membrane protein</topology>
    </subcellularLocation>
</comment>
<comment type="similarity">
    <text evidence="2">Belongs to the insect chemoreceptor superfamily. Gustatory receptor (GR) family. Gr5a subfamily.</text>
</comment>
<dbReference type="GO" id="GO:0005886">
    <property type="term" value="C:plasma membrane"/>
    <property type="evidence" value="ECO:0007669"/>
    <property type="project" value="UniProtKB-SubCell"/>
</dbReference>
<keyword evidence="4 8" id="KW-0812">Transmembrane</keyword>
<evidence type="ECO:0000256" key="2">
    <source>
        <dbReference type="ARBA" id="ARBA00005327"/>
    </source>
</evidence>
<evidence type="ECO:0000313" key="9">
    <source>
        <dbReference type="EMBL" id="KAJ3654541.1"/>
    </source>
</evidence>
<dbReference type="AlphaFoldDB" id="A0AA38IG04"/>
<dbReference type="PANTHER" id="PTHR21421">
    <property type="entry name" value="GUSTATORY RECEPTOR"/>
    <property type="match status" value="1"/>
</dbReference>
<keyword evidence="3" id="KW-1003">Cell membrane</keyword>